<keyword evidence="2" id="KW-0732">Signal</keyword>
<dbReference type="OrthoDB" id="696552at2759"/>
<dbReference type="EMBL" id="KD082675">
    <property type="protein sequence ID" value="EMS62426.1"/>
    <property type="molecule type" value="Genomic_DNA"/>
</dbReference>
<proteinExistence type="predicted"/>
<accession>M7ZS22</accession>
<dbReference type="STRING" id="4572.M7ZS22"/>
<feature type="compositionally biased region" description="Polar residues" evidence="1">
    <location>
        <begin position="78"/>
        <end position="89"/>
    </location>
</feature>
<feature type="chain" id="PRO_5009706191" evidence="2">
    <location>
        <begin position="23"/>
        <end position="182"/>
    </location>
</feature>
<dbReference type="Gene3D" id="6.10.140.1430">
    <property type="match status" value="1"/>
</dbReference>
<feature type="region of interest" description="Disordered" evidence="1">
    <location>
        <begin position="162"/>
        <end position="182"/>
    </location>
</feature>
<gene>
    <name evidence="3" type="ORF">TRIUR3_02049</name>
</gene>
<sequence length="182" mass="18921">MAVMSRLKRLAAPALLVLLALAASTTQDGAEAAPGKDDESWTGWAKDKISEGLGLDKISEGLGLKHDADEEAARETVQHTASETGSQVSGKAADAKEAAKGTVGEKAGAAKDAVLEKTESAKDAAWATAEAAKGKANEGYEKMKEKWEAVGATKEKLGEVKDMVTGAAADGKDKTHRKDDEL</sequence>
<feature type="compositionally biased region" description="Basic and acidic residues" evidence="1">
    <location>
        <begin position="66"/>
        <end position="77"/>
    </location>
</feature>
<evidence type="ECO:0000256" key="1">
    <source>
        <dbReference type="SAM" id="MobiDB-lite"/>
    </source>
</evidence>
<evidence type="ECO:0000256" key="2">
    <source>
        <dbReference type="SAM" id="SignalP"/>
    </source>
</evidence>
<feature type="compositionally biased region" description="Basic and acidic residues" evidence="1">
    <location>
        <begin position="113"/>
        <end position="122"/>
    </location>
</feature>
<name>M7ZS22_TRIUA</name>
<feature type="compositionally biased region" description="Basic and acidic residues" evidence="1">
    <location>
        <begin position="170"/>
        <end position="182"/>
    </location>
</feature>
<dbReference type="AlphaFoldDB" id="M7ZS22"/>
<protein>
    <submittedName>
        <fullName evidence="3">Uncharacterized protein</fullName>
    </submittedName>
</protein>
<feature type="signal peptide" evidence="2">
    <location>
        <begin position="1"/>
        <end position="22"/>
    </location>
</feature>
<reference evidence="3" key="1">
    <citation type="journal article" date="2013" name="Nature">
        <title>Draft genome of the wheat A-genome progenitor Triticum urartu.</title>
        <authorList>
            <person name="Ling H.Q."/>
            <person name="Zhao S."/>
            <person name="Liu D."/>
            <person name="Wang J."/>
            <person name="Sun H."/>
            <person name="Zhang C."/>
            <person name="Fan H."/>
            <person name="Li D."/>
            <person name="Dong L."/>
            <person name="Tao Y."/>
            <person name="Gao C."/>
            <person name="Wu H."/>
            <person name="Li Y."/>
            <person name="Cui Y."/>
            <person name="Guo X."/>
            <person name="Zheng S."/>
            <person name="Wang B."/>
            <person name="Yu K."/>
            <person name="Liang Q."/>
            <person name="Yang W."/>
            <person name="Lou X."/>
            <person name="Chen J."/>
            <person name="Feng M."/>
            <person name="Jian J."/>
            <person name="Zhang X."/>
            <person name="Luo G."/>
            <person name="Jiang Y."/>
            <person name="Liu J."/>
            <person name="Wang Z."/>
            <person name="Sha Y."/>
            <person name="Zhang B."/>
            <person name="Wu H."/>
            <person name="Tang D."/>
            <person name="Shen Q."/>
            <person name="Xue P."/>
            <person name="Zou S."/>
            <person name="Wang X."/>
            <person name="Liu X."/>
            <person name="Wang F."/>
            <person name="Yang Y."/>
            <person name="An X."/>
            <person name="Dong Z."/>
            <person name="Zhang K."/>
            <person name="Zhang X."/>
            <person name="Luo M.C."/>
            <person name="Dvorak J."/>
            <person name="Tong Y."/>
            <person name="Wang J."/>
            <person name="Yang H."/>
            <person name="Li Z."/>
            <person name="Wang D."/>
            <person name="Zhang A."/>
            <person name="Wang J."/>
        </authorList>
    </citation>
    <scope>NUCLEOTIDE SEQUENCE</scope>
</reference>
<organism evidence="3">
    <name type="scientific">Triticum urartu</name>
    <name type="common">Red wild einkorn</name>
    <name type="synonym">Crithodium urartu</name>
    <dbReference type="NCBI Taxonomy" id="4572"/>
    <lineage>
        <taxon>Eukaryota</taxon>
        <taxon>Viridiplantae</taxon>
        <taxon>Streptophyta</taxon>
        <taxon>Embryophyta</taxon>
        <taxon>Tracheophyta</taxon>
        <taxon>Spermatophyta</taxon>
        <taxon>Magnoliopsida</taxon>
        <taxon>Liliopsida</taxon>
        <taxon>Poales</taxon>
        <taxon>Poaceae</taxon>
        <taxon>BOP clade</taxon>
        <taxon>Pooideae</taxon>
        <taxon>Triticodae</taxon>
        <taxon>Triticeae</taxon>
        <taxon>Triticinae</taxon>
        <taxon>Triticum</taxon>
    </lineage>
</organism>
<feature type="region of interest" description="Disordered" evidence="1">
    <location>
        <begin position="66"/>
        <end position="140"/>
    </location>
</feature>
<evidence type="ECO:0000313" key="3">
    <source>
        <dbReference type="EMBL" id="EMS62426.1"/>
    </source>
</evidence>